<dbReference type="AlphaFoldDB" id="X1B8T8"/>
<sequence>RLWEVKKVKGKPVVIKGSSDRYNFLDRMLKGKKFFDILKNWDYIDARIGEDKNWLRHNPYIVTTDNIGISIKRFFIALKYKRPLYWIQTDAYNEKYHARVKYAPWPEEWYKKHFSEEELKPFNEAKFRLMARMTKLDFFCKSIRVGRLTNEHFSLCDLSDR</sequence>
<organism evidence="1">
    <name type="scientific">marine sediment metagenome</name>
    <dbReference type="NCBI Taxonomy" id="412755"/>
    <lineage>
        <taxon>unclassified sequences</taxon>
        <taxon>metagenomes</taxon>
        <taxon>ecological metagenomes</taxon>
    </lineage>
</organism>
<proteinExistence type="predicted"/>
<comment type="caution">
    <text evidence="1">The sequence shown here is derived from an EMBL/GenBank/DDBJ whole genome shotgun (WGS) entry which is preliminary data.</text>
</comment>
<evidence type="ECO:0000313" key="1">
    <source>
        <dbReference type="EMBL" id="GAG77717.1"/>
    </source>
</evidence>
<dbReference type="EMBL" id="BART01010854">
    <property type="protein sequence ID" value="GAG77717.1"/>
    <property type="molecule type" value="Genomic_DNA"/>
</dbReference>
<gene>
    <name evidence="1" type="ORF">S01H4_23406</name>
</gene>
<reference evidence="1" key="1">
    <citation type="journal article" date="2014" name="Front. Microbiol.">
        <title>High frequency of phylogenetically diverse reductive dehalogenase-homologous genes in deep subseafloor sedimentary metagenomes.</title>
        <authorList>
            <person name="Kawai M."/>
            <person name="Futagami T."/>
            <person name="Toyoda A."/>
            <person name="Takaki Y."/>
            <person name="Nishi S."/>
            <person name="Hori S."/>
            <person name="Arai W."/>
            <person name="Tsubouchi T."/>
            <person name="Morono Y."/>
            <person name="Uchiyama I."/>
            <person name="Ito T."/>
            <person name="Fujiyama A."/>
            <person name="Inagaki F."/>
            <person name="Takami H."/>
        </authorList>
    </citation>
    <scope>NUCLEOTIDE SEQUENCE</scope>
    <source>
        <strain evidence="1">Expedition CK06-06</strain>
    </source>
</reference>
<protein>
    <submittedName>
        <fullName evidence="1">Uncharacterized protein</fullName>
    </submittedName>
</protein>
<name>X1B8T8_9ZZZZ</name>
<feature type="non-terminal residue" evidence="1">
    <location>
        <position position="1"/>
    </location>
</feature>
<accession>X1B8T8</accession>